<gene>
    <name evidence="11" type="ORF">PLEOSDRAFT_173849</name>
</gene>
<dbReference type="GO" id="GO:0000981">
    <property type="term" value="F:DNA-binding transcription factor activity, RNA polymerase II-specific"/>
    <property type="evidence" value="ECO:0007669"/>
    <property type="project" value="InterPro"/>
</dbReference>
<feature type="compositionally biased region" description="Polar residues" evidence="9">
    <location>
        <begin position="554"/>
        <end position="567"/>
    </location>
</feature>
<evidence type="ECO:0000256" key="6">
    <source>
        <dbReference type="ARBA" id="ARBA00023242"/>
    </source>
</evidence>
<protein>
    <recommendedName>
        <fullName evidence="10">Homeobox domain-containing protein</fullName>
    </recommendedName>
</protein>
<accession>A0A067NVN6</accession>
<dbReference type="PROSITE" id="PS00027">
    <property type="entry name" value="HOMEOBOX_1"/>
    <property type="match status" value="1"/>
</dbReference>
<dbReference type="GO" id="GO:0000977">
    <property type="term" value="F:RNA polymerase II transcription regulatory region sequence-specific DNA binding"/>
    <property type="evidence" value="ECO:0007669"/>
    <property type="project" value="TreeGrafter"/>
</dbReference>
<feature type="compositionally biased region" description="Basic residues" evidence="9">
    <location>
        <begin position="94"/>
        <end position="104"/>
    </location>
</feature>
<feature type="domain" description="Homeobox" evidence="10">
    <location>
        <begin position="41"/>
        <end position="101"/>
    </location>
</feature>
<feature type="DNA-binding region" description="Homeobox" evidence="7">
    <location>
        <begin position="43"/>
        <end position="102"/>
    </location>
</feature>
<keyword evidence="5 7" id="KW-0371">Homeobox</keyword>
<dbReference type="GO" id="GO:0005634">
    <property type="term" value="C:nucleus"/>
    <property type="evidence" value="ECO:0007669"/>
    <property type="project" value="UniProtKB-SubCell"/>
</dbReference>
<dbReference type="SUPFAM" id="SSF46689">
    <property type="entry name" value="Homeodomain-like"/>
    <property type="match status" value="1"/>
</dbReference>
<dbReference type="AlphaFoldDB" id="A0A067NVN6"/>
<dbReference type="Proteomes" id="UP000027073">
    <property type="component" value="Unassembled WGS sequence"/>
</dbReference>
<feature type="region of interest" description="Disordered" evidence="9">
    <location>
        <begin position="455"/>
        <end position="569"/>
    </location>
</feature>
<dbReference type="Pfam" id="PF00046">
    <property type="entry name" value="Homeodomain"/>
    <property type="match status" value="1"/>
</dbReference>
<dbReference type="EMBL" id="KL198008">
    <property type="protein sequence ID" value="KDQ27676.1"/>
    <property type="molecule type" value="Genomic_DNA"/>
</dbReference>
<evidence type="ECO:0000313" key="12">
    <source>
        <dbReference type="Proteomes" id="UP000027073"/>
    </source>
</evidence>
<feature type="compositionally biased region" description="Polar residues" evidence="9">
    <location>
        <begin position="494"/>
        <end position="527"/>
    </location>
</feature>
<evidence type="ECO:0000313" key="11">
    <source>
        <dbReference type="EMBL" id="KDQ27676.1"/>
    </source>
</evidence>
<keyword evidence="4 7" id="KW-0238">DNA-binding</keyword>
<evidence type="ECO:0000256" key="9">
    <source>
        <dbReference type="SAM" id="MobiDB-lite"/>
    </source>
</evidence>
<name>A0A067NVN6_PLEO1</name>
<dbReference type="GO" id="GO:0005789">
    <property type="term" value="C:endoplasmic reticulum membrane"/>
    <property type="evidence" value="ECO:0007669"/>
    <property type="project" value="UniProtKB-SubCell"/>
</dbReference>
<evidence type="ECO:0000256" key="8">
    <source>
        <dbReference type="RuleBase" id="RU000682"/>
    </source>
</evidence>
<sequence>MTGAEGRATAVITTIYPNPCILPHSMDPTSTDFRAFFPYTPNEVKHRKRTTSAQLKVLETIFKSDTKPNASRRKDLASQLDMTARGVQVWFQNRRAKEKNKASKAAHGTGKLTTGEADQQQPEESPSPSAEPTDTTAESLNTTDIADTSSQPPSPVDVGRPFFHINTHNPVTADSSANTSWQSSPIDPPTSISSFASRSSNNLSDIPISSYRRGSLPVNALLPTSSTQPGYGPPLIDQYDPLARRRSVDASLQRLAHNPYASVARARNAQLFGSTRIVAHGHHHPAVYYGPGGRPNIQHRSTVPPEMDLRRTTHPSRMSSLTPCDSGRLSVPNHFVSQRPTTQPLPGPLPSPDFSFGAPYPDSSPPLTTPALDDRSSPDSFQFNYRSDELETEDDSSFGGPSRFGSLVSVASDSSTFYSTEGMCGLEDRPDIKFMRRDSCAPVFLDMMKGLDVSPLSSHRSDSQLSTSYADAGTPNASAIPPADSQDIIEESNEYPSPATTVSPGGSPPALQTSASSKSNVTISRSSELAYALQEPKAEVPTPPASHPDILPSLAQSADPNAPTSHSEFSDASLRHTYGIYEQEPSYAVPTGSNVPIYTDKYPFEPEYPIVPVTVSPPEHYHTPDMYSNSPGAVGMTTLPNENPGMHMSHQHGHDYMQCGAEETGMYGMYGHSDGVDIVGSEQRSSSAMDVLRNVGNALLSATSLRTDPFCDTRGKV</sequence>
<dbReference type="InterPro" id="IPR009057">
    <property type="entry name" value="Homeodomain-like_sf"/>
</dbReference>
<dbReference type="PANTHER" id="PTHR24208:SF166">
    <property type="entry name" value="LIM HOMEOBOX TRANSCRIPTION FACTOR 1 ALPHA, ISOFORM B"/>
    <property type="match status" value="1"/>
</dbReference>
<dbReference type="InterPro" id="IPR017970">
    <property type="entry name" value="Homeobox_CS"/>
</dbReference>
<dbReference type="HOGENOM" id="CLU_385477_0_0_1"/>
<evidence type="ECO:0000256" key="7">
    <source>
        <dbReference type="PROSITE-ProRule" id="PRU00108"/>
    </source>
</evidence>
<dbReference type="VEuPathDB" id="FungiDB:PLEOSDRAFT_173849"/>
<dbReference type="Gene3D" id="1.10.10.60">
    <property type="entry name" value="Homeodomain-like"/>
    <property type="match status" value="1"/>
</dbReference>
<dbReference type="InterPro" id="IPR001356">
    <property type="entry name" value="HD"/>
</dbReference>
<comment type="subcellular location">
    <subcellularLocation>
        <location evidence="2">Endomembrane system</location>
        <topology evidence="2">Multi-pass membrane protein</topology>
    </subcellularLocation>
    <subcellularLocation>
        <location evidence="3">Endoplasmic reticulum membrane</location>
    </subcellularLocation>
    <subcellularLocation>
        <location evidence="1 7 8">Nucleus</location>
    </subcellularLocation>
</comment>
<dbReference type="PANTHER" id="PTHR24208">
    <property type="entry name" value="LIM/HOMEOBOX PROTEIN LHX"/>
    <property type="match status" value="1"/>
</dbReference>
<dbReference type="InterPro" id="IPR050453">
    <property type="entry name" value="LIM_Homeobox_TF"/>
</dbReference>
<feature type="region of interest" description="Disordered" evidence="9">
    <location>
        <begin position="307"/>
        <end position="382"/>
    </location>
</feature>
<evidence type="ECO:0000259" key="10">
    <source>
        <dbReference type="PROSITE" id="PS50071"/>
    </source>
</evidence>
<dbReference type="SMART" id="SM00389">
    <property type="entry name" value="HOX"/>
    <property type="match status" value="1"/>
</dbReference>
<dbReference type="OrthoDB" id="6159439at2759"/>
<evidence type="ECO:0000256" key="3">
    <source>
        <dbReference type="ARBA" id="ARBA00004586"/>
    </source>
</evidence>
<feature type="compositionally biased region" description="Polar residues" evidence="9">
    <location>
        <begin position="166"/>
        <end position="182"/>
    </location>
</feature>
<feature type="compositionally biased region" description="Low complexity" evidence="9">
    <location>
        <begin position="116"/>
        <end position="137"/>
    </location>
</feature>
<feature type="compositionally biased region" description="Polar residues" evidence="9">
    <location>
        <begin position="138"/>
        <end position="151"/>
    </location>
</feature>
<feature type="region of interest" description="Disordered" evidence="9">
    <location>
        <begin position="91"/>
        <end position="199"/>
    </location>
</feature>
<dbReference type="FunFam" id="1.10.10.60:FF:000020">
    <property type="entry name" value="Ceramide synthase 5"/>
    <property type="match status" value="1"/>
</dbReference>
<keyword evidence="6 7" id="KW-0539">Nucleus</keyword>
<feature type="compositionally biased region" description="Polar residues" evidence="9">
    <location>
        <begin position="455"/>
        <end position="469"/>
    </location>
</feature>
<dbReference type="PROSITE" id="PS50071">
    <property type="entry name" value="HOMEOBOX_2"/>
    <property type="match status" value="1"/>
</dbReference>
<evidence type="ECO:0000256" key="5">
    <source>
        <dbReference type="ARBA" id="ARBA00023155"/>
    </source>
</evidence>
<organism evidence="11 12">
    <name type="scientific">Pleurotus ostreatus (strain PC15)</name>
    <name type="common">Oyster mushroom</name>
    <dbReference type="NCBI Taxonomy" id="1137138"/>
    <lineage>
        <taxon>Eukaryota</taxon>
        <taxon>Fungi</taxon>
        <taxon>Dikarya</taxon>
        <taxon>Basidiomycota</taxon>
        <taxon>Agaricomycotina</taxon>
        <taxon>Agaricomycetes</taxon>
        <taxon>Agaricomycetidae</taxon>
        <taxon>Agaricales</taxon>
        <taxon>Pleurotineae</taxon>
        <taxon>Pleurotaceae</taxon>
        <taxon>Pleurotus</taxon>
    </lineage>
</organism>
<reference evidence="12" key="1">
    <citation type="journal article" date="2014" name="Proc. Natl. Acad. Sci. U.S.A.">
        <title>Extensive sampling of basidiomycete genomes demonstrates inadequacy of the white-rot/brown-rot paradigm for wood decay fungi.</title>
        <authorList>
            <person name="Riley R."/>
            <person name="Salamov A.A."/>
            <person name="Brown D.W."/>
            <person name="Nagy L.G."/>
            <person name="Floudas D."/>
            <person name="Held B.W."/>
            <person name="Levasseur A."/>
            <person name="Lombard V."/>
            <person name="Morin E."/>
            <person name="Otillar R."/>
            <person name="Lindquist E.A."/>
            <person name="Sun H."/>
            <person name="LaButti K.M."/>
            <person name="Schmutz J."/>
            <person name="Jabbour D."/>
            <person name="Luo H."/>
            <person name="Baker S.E."/>
            <person name="Pisabarro A.G."/>
            <person name="Walton J.D."/>
            <person name="Blanchette R.A."/>
            <person name="Henrissat B."/>
            <person name="Martin F."/>
            <person name="Cullen D."/>
            <person name="Hibbett D.S."/>
            <person name="Grigoriev I.V."/>
        </authorList>
    </citation>
    <scope>NUCLEOTIDE SEQUENCE [LARGE SCALE GENOMIC DNA]</scope>
    <source>
        <strain evidence="12">PC15</strain>
    </source>
</reference>
<evidence type="ECO:0000256" key="1">
    <source>
        <dbReference type="ARBA" id="ARBA00004123"/>
    </source>
</evidence>
<dbReference type="InParanoid" id="A0A067NVN6"/>
<feature type="compositionally biased region" description="Low complexity" evidence="9">
    <location>
        <begin position="183"/>
        <end position="199"/>
    </location>
</feature>
<proteinExistence type="predicted"/>
<evidence type="ECO:0000256" key="4">
    <source>
        <dbReference type="ARBA" id="ARBA00023125"/>
    </source>
</evidence>
<dbReference type="CDD" id="cd00086">
    <property type="entry name" value="homeodomain"/>
    <property type="match status" value="1"/>
</dbReference>
<evidence type="ECO:0000256" key="2">
    <source>
        <dbReference type="ARBA" id="ARBA00004127"/>
    </source>
</evidence>